<dbReference type="PROSITE" id="PS50835">
    <property type="entry name" value="IG_LIKE"/>
    <property type="match status" value="4"/>
</dbReference>
<reference evidence="4" key="1">
    <citation type="submission" date="2018-11" db="EMBL/GenBank/DDBJ databases">
        <title>Immune response and hemolin analysis of a Lepidoptera insect, Cnaphalocrocis medinalis to baculovirus infection.</title>
        <authorList>
            <person name="Han G."/>
            <person name="Xu J."/>
            <person name="Liu Q."/>
            <person name="Li C."/>
            <person name="Xu B."/>
        </authorList>
    </citation>
    <scope>NUCLEOTIDE SEQUENCE</scope>
    <source>
        <tissue evidence="4">Fat body</tissue>
    </source>
</reference>
<dbReference type="InterPro" id="IPR036179">
    <property type="entry name" value="Ig-like_dom_sf"/>
</dbReference>
<evidence type="ECO:0000259" key="3">
    <source>
        <dbReference type="PROSITE" id="PS50835"/>
    </source>
</evidence>
<dbReference type="InterPro" id="IPR003598">
    <property type="entry name" value="Ig_sub2"/>
</dbReference>
<protein>
    <submittedName>
        <fullName evidence="4">Hemolin</fullName>
    </submittedName>
</protein>
<dbReference type="PIRSF" id="PIRSF000615">
    <property type="entry name" value="TyrPK_CSF1-R"/>
    <property type="match status" value="1"/>
</dbReference>
<keyword evidence="2" id="KW-0732">Signal</keyword>
<organism evidence="4">
    <name type="scientific">Cnaphalocrocis medinalis</name>
    <name type="common">Rice leaffolder moth</name>
    <dbReference type="NCBI Taxonomy" id="437488"/>
    <lineage>
        <taxon>Eukaryota</taxon>
        <taxon>Metazoa</taxon>
        <taxon>Ecdysozoa</taxon>
        <taxon>Arthropoda</taxon>
        <taxon>Hexapoda</taxon>
        <taxon>Insecta</taxon>
        <taxon>Pterygota</taxon>
        <taxon>Neoptera</taxon>
        <taxon>Endopterygota</taxon>
        <taxon>Lepidoptera</taxon>
        <taxon>Glossata</taxon>
        <taxon>Ditrysia</taxon>
        <taxon>Pyraloidea</taxon>
        <taxon>Crambidae</taxon>
        <taxon>Pyraustinae</taxon>
        <taxon>Cnaphalocrocis</taxon>
    </lineage>
</organism>
<dbReference type="Pfam" id="PF07679">
    <property type="entry name" value="I-set"/>
    <property type="match status" value="2"/>
</dbReference>
<dbReference type="GO" id="GO:0070593">
    <property type="term" value="P:dendrite self-avoidance"/>
    <property type="evidence" value="ECO:0007669"/>
    <property type="project" value="TreeGrafter"/>
</dbReference>
<dbReference type="SUPFAM" id="SSF48726">
    <property type="entry name" value="Immunoglobulin"/>
    <property type="match status" value="4"/>
</dbReference>
<name>A0A4Y5PUW0_CNAME</name>
<dbReference type="Gene3D" id="2.60.40.10">
    <property type="entry name" value="Immunoglobulins"/>
    <property type="match status" value="4"/>
</dbReference>
<dbReference type="AlphaFoldDB" id="A0A4Y5PUW0"/>
<dbReference type="SMR" id="A0A4Y5PUW0"/>
<feature type="domain" description="Ig-like" evidence="3">
    <location>
        <begin position="322"/>
        <end position="408"/>
    </location>
</feature>
<feature type="chain" id="PRO_5021317523" evidence="2">
    <location>
        <begin position="19"/>
        <end position="408"/>
    </location>
</feature>
<dbReference type="GO" id="GO:0007411">
    <property type="term" value="P:axon guidance"/>
    <property type="evidence" value="ECO:0007669"/>
    <property type="project" value="TreeGrafter"/>
</dbReference>
<proteinExistence type="evidence at transcript level"/>
<evidence type="ECO:0000256" key="1">
    <source>
        <dbReference type="ARBA" id="ARBA00023319"/>
    </source>
</evidence>
<dbReference type="InterPro" id="IPR003599">
    <property type="entry name" value="Ig_sub"/>
</dbReference>
<dbReference type="InterPro" id="IPR013783">
    <property type="entry name" value="Ig-like_fold"/>
</dbReference>
<evidence type="ECO:0000256" key="2">
    <source>
        <dbReference type="SAM" id="SignalP"/>
    </source>
</evidence>
<dbReference type="PANTHER" id="PTHR10075">
    <property type="entry name" value="BASIGIN RELATED"/>
    <property type="match status" value="1"/>
</dbReference>
<evidence type="ECO:0000313" key="4">
    <source>
        <dbReference type="EMBL" id="QCX08266.1"/>
    </source>
</evidence>
<dbReference type="GO" id="GO:0098632">
    <property type="term" value="F:cell-cell adhesion mediator activity"/>
    <property type="evidence" value="ECO:0007669"/>
    <property type="project" value="TreeGrafter"/>
</dbReference>
<dbReference type="InterPro" id="IPR007110">
    <property type="entry name" value="Ig-like_dom"/>
</dbReference>
<dbReference type="SMART" id="SM00409">
    <property type="entry name" value="IG"/>
    <property type="match status" value="4"/>
</dbReference>
<sequence>MAYSCILVVCLVLCAAQAQPVSQAPVLKEAPSEVLFRLQKPLELLCEVEGDASQVKYEWHKDDELVKPSAKVQQKDGKLVFSDPTDEDEGEYRCIASSPAGKASTRPISVNKAYLTAPKVQEQRTKPVEGKPFKLPCAVPDAYPAPSIQWKKNYKDGKTENVMDGRITISPEGDLYFTNATEKDVSKDFKYVCLATSPAVDGEVVLAEHVLSDGLEKNPKPDSEVVQQYVTPDKHTLYAGEQAYLYCIYGGSPQAYPDWYKDGVNVNNKPGDRVTRHNRSKGKRLLIKEVLLEDQGEYTCKINNELGKEQEYKFNVEVVSAPKFVKKPEKRIQAKEGSDVVIPCSVQAKPASSSLWTYNAAPLANARATRDEQGLTIAKATKADSGYYGCKVANDHGEDYVETYLQVS</sequence>
<keyword evidence="1" id="KW-0393">Immunoglobulin domain</keyword>
<dbReference type="SMART" id="SM00408">
    <property type="entry name" value="IGc2"/>
    <property type="match status" value="4"/>
</dbReference>
<dbReference type="GO" id="GO:0007156">
    <property type="term" value="P:homophilic cell adhesion via plasma membrane adhesion molecules"/>
    <property type="evidence" value="ECO:0007669"/>
    <property type="project" value="TreeGrafter"/>
</dbReference>
<feature type="domain" description="Ig-like" evidence="3">
    <location>
        <begin position="118"/>
        <end position="212"/>
    </location>
</feature>
<dbReference type="EMBL" id="MK138364">
    <property type="protein sequence ID" value="QCX08266.1"/>
    <property type="molecule type" value="mRNA"/>
</dbReference>
<feature type="signal peptide" evidence="2">
    <location>
        <begin position="1"/>
        <end position="18"/>
    </location>
</feature>
<dbReference type="GO" id="GO:0005886">
    <property type="term" value="C:plasma membrane"/>
    <property type="evidence" value="ECO:0007669"/>
    <property type="project" value="TreeGrafter"/>
</dbReference>
<feature type="domain" description="Ig-like" evidence="3">
    <location>
        <begin position="25"/>
        <end position="109"/>
    </location>
</feature>
<accession>A0A4Y5PUW0</accession>
<dbReference type="PANTHER" id="PTHR10075:SF100">
    <property type="entry name" value="FASCICLIN-2"/>
    <property type="match status" value="1"/>
</dbReference>
<dbReference type="Pfam" id="PF13927">
    <property type="entry name" value="Ig_3"/>
    <property type="match status" value="2"/>
</dbReference>
<feature type="domain" description="Ig-like" evidence="3">
    <location>
        <begin position="221"/>
        <end position="315"/>
    </location>
</feature>
<dbReference type="GO" id="GO:0030424">
    <property type="term" value="C:axon"/>
    <property type="evidence" value="ECO:0007669"/>
    <property type="project" value="TreeGrafter"/>
</dbReference>
<dbReference type="InterPro" id="IPR013098">
    <property type="entry name" value="Ig_I-set"/>
</dbReference>